<comment type="caution">
    <text evidence="1">The sequence shown here is derived from an EMBL/GenBank/DDBJ whole genome shotgun (WGS) entry which is preliminary data.</text>
</comment>
<accession>A0A3N1XQ08</accession>
<evidence type="ECO:0000313" key="2">
    <source>
        <dbReference type="Proteomes" id="UP000273083"/>
    </source>
</evidence>
<protein>
    <submittedName>
        <fullName evidence="1">Uncharacterized protein</fullName>
    </submittedName>
</protein>
<name>A0A3N1XQ08_9FIRM</name>
<dbReference type="Proteomes" id="UP000273083">
    <property type="component" value="Unassembled WGS sequence"/>
</dbReference>
<dbReference type="AlphaFoldDB" id="A0A3N1XQ08"/>
<organism evidence="1 2">
    <name type="scientific">Mobilisporobacter senegalensis</name>
    <dbReference type="NCBI Taxonomy" id="1329262"/>
    <lineage>
        <taxon>Bacteria</taxon>
        <taxon>Bacillati</taxon>
        <taxon>Bacillota</taxon>
        <taxon>Clostridia</taxon>
        <taxon>Lachnospirales</taxon>
        <taxon>Lachnospiraceae</taxon>
        <taxon>Mobilisporobacter</taxon>
    </lineage>
</organism>
<dbReference type="PROSITE" id="PS51257">
    <property type="entry name" value="PROKAR_LIPOPROTEIN"/>
    <property type="match status" value="1"/>
</dbReference>
<dbReference type="RefSeq" id="WP_123609203.1">
    <property type="nucleotide sequence ID" value="NZ_RJVG01000004.1"/>
</dbReference>
<keyword evidence="2" id="KW-1185">Reference proteome</keyword>
<reference evidence="1 2" key="1">
    <citation type="submission" date="2018-11" db="EMBL/GenBank/DDBJ databases">
        <title>Genomic Encyclopedia of Type Strains, Phase IV (KMG-IV): sequencing the most valuable type-strain genomes for metagenomic binning, comparative biology and taxonomic classification.</title>
        <authorList>
            <person name="Goeker M."/>
        </authorList>
    </citation>
    <scope>NUCLEOTIDE SEQUENCE [LARGE SCALE GENOMIC DNA]</scope>
    <source>
        <strain evidence="1 2">DSM 26537</strain>
    </source>
</reference>
<dbReference type="EMBL" id="RJVG01000004">
    <property type="protein sequence ID" value="ROR28706.1"/>
    <property type="molecule type" value="Genomic_DNA"/>
</dbReference>
<sequence>MNKKFIALIIIVGIIIGIMGCGNKSTDNIKNKGNIKEQSISDLQKELEKQQELELKGDMKVVEEYHNKDEHGKDYLLFVIENTTNQDARVDVDVQFYNGDELIDEDYGVAGVVEKGHKTVIDFKDLDEFTKYTYTLETSKADVVGIDSLISESHTFIDNRAVLDIKNNSAYILDSSGVYGLFYKDGKFVCYTSDRFNEYSHFSIIESDVDFDECKLYYDLNVDADRIKDEAYKEEIKNKNPEGLDVIGEYIYPNYDGSASTCMLILENNMGEDTGAEVYMQIYDKNGALLGYSFNYIEVIGDGCKTTVKSSFDENAADFKYIIYKNPSGNFKPIEKMVTEKSSKIDESGNLLLDFDVNLGDYDFISRLEINVLFFKNNKLLESSMRYDDAVDKETVLESIYFSAPDDYDRYEVYYTGYCHVRDN</sequence>
<proteinExistence type="predicted"/>
<gene>
    <name evidence="1" type="ORF">EDD66_104295</name>
</gene>
<evidence type="ECO:0000313" key="1">
    <source>
        <dbReference type="EMBL" id="ROR28706.1"/>
    </source>
</evidence>